<name>A0A2U3KAB5_9FIRM</name>
<evidence type="ECO:0000313" key="1">
    <source>
        <dbReference type="EMBL" id="SPF36614.1"/>
    </source>
</evidence>
<organism evidence="1 2">
    <name type="scientific">Candidatus Desulfosporosinus infrequens</name>
    <dbReference type="NCBI Taxonomy" id="2043169"/>
    <lineage>
        <taxon>Bacteria</taxon>
        <taxon>Bacillati</taxon>
        <taxon>Bacillota</taxon>
        <taxon>Clostridia</taxon>
        <taxon>Eubacteriales</taxon>
        <taxon>Desulfitobacteriaceae</taxon>
        <taxon>Desulfosporosinus</taxon>
    </lineage>
</organism>
<protein>
    <recommendedName>
        <fullName evidence="3">SbsA Ig-like domain-containing protein</fullName>
    </recommendedName>
</protein>
<proteinExistence type="predicted"/>
<dbReference type="AlphaFoldDB" id="A0A2U3KAB5"/>
<evidence type="ECO:0008006" key="3">
    <source>
        <dbReference type="Google" id="ProtNLM"/>
    </source>
</evidence>
<accession>A0A2U3KAB5</accession>
<sequence length="140" mass="15165">MYSDSRNLQSIVQSELGVPFQQIEDGWFTWMKTCNVNPTNPTTNSPAGLHVFNEGFEYMFDQGIQLPSSTVISITDPLGKQIPIDSVSLSEADSSGLTMRSSSLQKGVVYTVVIQSNAIQYVSGGSADPQGINFTFSVTS</sequence>
<evidence type="ECO:0000313" key="2">
    <source>
        <dbReference type="Proteomes" id="UP000238916"/>
    </source>
</evidence>
<dbReference type="Proteomes" id="UP000238916">
    <property type="component" value="Unassembled WGS sequence"/>
</dbReference>
<dbReference type="EMBL" id="OMOF01000073">
    <property type="protein sequence ID" value="SPF36614.1"/>
    <property type="molecule type" value="Genomic_DNA"/>
</dbReference>
<gene>
    <name evidence="1" type="ORF">SBF1_1640006</name>
</gene>
<reference evidence="2" key="1">
    <citation type="submission" date="2018-02" db="EMBL/GenBank/DDBJ databases">
        <authorList>
            <person name="Hausmann B."/>
        </authorList>
    </citation>
    <scope>NUCLEOTIDE SEQUENCE [LARGE SCALE GENOMIC DNA]</scope>
    <source>
        <strain evidence="2">Peat soil MAG SbF1</strain>
    </source>
</reference>